<dbReference type="PANTHER" id="PTHR43317">
    <property type="entry name" value="THERMOSPERMINE SYNTHASE ACAULIS5"/>
    <property type="match status" value="1"/>
</dbReference>
<keyword evidence="4" id="KW-1003">Cell membrane</keyword>
<comment type="subunit">
    <text evidence="4">Homodimer or homotetramer.</text>
</comment>
<feature type="binding site" evidence="4">
    <location>
        <position position="310"/>
    </location>
    <ligand>
        <name>S-methyl-5'-thioadenosine</name>
        <dbReference type="ChEBI" id="CHEBI:17509"/>
    </ligand>
</feature>
<sequence>MIYPLLITAFVISTCGLVYELIAGTVASYLLGDSVTQFSTVIGVYLFAMGVGSFLSRYIEKRVIETFIKVELLVGLVGGFSATALFVLFEHVENFRILLYGLVLLIGILVGLEVPLLMRILEKKLDFKELVSQVFTFDYVGALLASLLFPLVLVPHLGLLRVAFLFGIFNVIVAFWSVRLFKEELKIRESNIFKGAAALSAIVLACGFALSEKIMSFAESSTFSEPIIFSTTTPYQRIVITGNGRDIRLYLNGNLQFSTRDEYRYHEALVHPLMASLAKPEDVLVLGGGDGMAVREVLKYPSVKSVQLVDLDEKMTRLFSEQAFLTRLNKNSLKDKRVSVLNGDAFVWLRELGGKRQFDAIIVDFPDPSNFSLGKLYSDTFYKTLRKALKPGGLVVIQSTSPYYAKNSYWCVVNTLKASGFLTTPYHAYVPAFGDWGYVIGSLQPFDAPRQYPPGLAYISPESFACMLEFPHDMQPTKLAVNRLNNQELVHLFEAEWSEYEQH</sequence>
<comment type="caution">
    <text evidence="4">Lacks conserved residue(s) required for the propagation of feature annotation.</text>
</comment>
<accession>A0A8J7P8S5</accession>
<dbReference type="EMBL" id="JAFLCK010000019">
    <property type="protein sequence ID" value="MBN8661324.1"/>
    <property type="molecule type" value="Genomic_DNA"/>
</dbReference>
<evidence type="ECO:0000259" key="6">
    <source>
        <dbReference type="PROSITE" id="PS51006"/>
    </source>
</evidence>
<feature type="transmembrane region" description="Helical" evidence="4">
    <location>
        <begin position="192"/>
        <end position="210"/>
    </location>
</feature>
<feature type="domain" description="PABS" evidence="6">
    <location>
        <begin position="206"/>
        <end position="443"/>
    </location>
</feature>
<feature type="active site" description="Proton acceptor" evidence="4 5">
    <location>
        <position position="364"/>
    </location>
</feature>
<dbReference type="PANTHER" id="PTHR43317:SF1">
    <property type="entry name" value="THERMOSPERMINE SYNTHASE ACAULIS5"/>
    <property type="match status" value="1"/>
</dbReference>
<dbReference type="InterPro" id="IPR036259">
    <property type="entry name" value="MFS_trans_sf"/>
</dbReference>
<dbReference type="GO" id="GO:0004766">
    <property type="term" value="F:spermidine synthase activity"/>
    <property type="evidence" value="ECO:0007669"/>
    <property type="project" value="UniProtKB-UniRule"/>
</dbReference>
<dbReference type="NCBIfam" id="NF037959">
    <property type="entry name" value="MFS_SpdSyn"/>
    <property type="match status" value="1"/>
</dbReference>
<dbReference type="Proteomes" id="UP000664277">
    <property type="component" value="Unassembled WGS sequence"/>
</dbReference>
<dbReference type="AlphaFoldDB" id="A0A8J7P8S5"/>
<comment type="similarity">
    <text evidence="1 4">Belongs to the spermidine/spermine synthase family.</text>
</comment>
<evidence type="ECO:0000313" key="8">
    <source>
        <dbReference type="Proteomes" id="UP000664277"/>
    </source>
</evidence>
<keyword evidence="4" id="KW-0472">Membrane</keyword>
<feature type="transmembrane region" description="Helical" evidence="4">
    <location>
        <begin position="130"/>
        <end position="153"/>
    </location>
</feature>
<gene>
    <name evidence="4" type="primary">speE</name>
    <name evidence="7" type="ORF">J0M35_13230</name>
</gene>
<keyword evidence="4" id="KW-0745">Spermidine biosynthesis</keyword>
<dbReference type="SUPFAM" id="SSF103473">
    <property type="entry name" value="MFS general substrate transporter"/>
    <property type="match status" value="1"/>
</dbReference>
<feature type="transmembrane region" description="Helical" evidence="4">
    <location>
        <begin position="159"/>
        <end position="180"/>
    </location>
</feature>
<keyword evidence="4" id="KW-0812">Transmembrane</keyword>
<feature type="binding site" evidence="4">
    <location>
        <position position="266"/>
    </location>
    <ligand>
        <name>spermidine</name>
        <dbReference type="ChEBI" id="CHEBI:57834"/>
    </ligand>
</feature>
<feature type="transmembrane region" description="Helical" evidence="4">
    <location>
        <begin position="67"/>
        <end position="89"/>
    </location>
</feature>
<evidence type="ECO:0000256" key="4">
    <source>
        <dbReference type="HAMAP-Rule" id="MF_00198"/>
    </source>
</evidence>
<dbReference type="CDD" id="cd02440">
    <property type="entry name" value="AdoMet_MTases"/>
    <property type="match status" value="1"/>
</dbReference>
<evidence type="ECO:0000256" key="5">
    <source>
        <dbReference type="PROSITE-ProRule" id="PRU00354"/>
    </source>
</evidence>
<comment type="function">
    <text evidence="4">Catalyzes the irreversible transfer of a propylamine group from the amino donor S-adenosylmethioninamine (decarboxy-AdoMet) to putrescine (1,4-diaminobutane) to yield spermidine.</text>
</comment>
<feature type="transmembrane region" description="Helical" evidence="4">
    <location>
        <begin position="95"/>
        <end position="118"/>
    </location>
</feature>
<dbReference type="Pfam" id="PF01564">
    <property type="entry name" value="Spermine_synth"/>
    <property type="match status" value="1"/>
</dbReference>
<dbReference type="FunFam" id="3.40.50.150:FF:000088">
    <property type="entry name" value="Polyamine aminopropyltransferase"/>
    <property type="match status" value="1"/>
</dbReference>
<protein>
    <recommendedName>
        <fullName evidence="4">Polyamine aminopropyltransferase</fullName>
    </recommendedName>
    <alternativeName>
        <fullName evidence="4">Putrescine aminopropyltransferase</fullName>
        <shortName evidence="4">PAPT</shortName>
    </alternativeName>
    <alternativeName>
        <fullName evidence="4">Spermidine synthase</fullName>
        <shortName evidence="4">SPDS</shortName>
        <shortName evidence="4">SPDSY</shortName>
        <ecNumber evidence="4">2.5.1.16</ecNumber>
    </alternativeName>
</protein>
<dbReference type="SUPFAM" id="SSF53335">
    <property type="entry name" value="S-adenosyl-L-methionine-dependent methyltransferases"/>
    <property type="match status" value="1"/>
</dbReference>
<comment type="subcellular location">
    <subcellularLocation>
        <location evidence="4">Cell membrane</location>
        <topology evidence="4">Multi-pass membrane protein</topology>
    </subcellularLocation>
</comment>
<comment type="caution">
    <text evidence="7">The sequence shown here is derived from an EMBL/GenBank/DDBJ whole genome shotgun (WGS) entry which is preliminary data.</text>
</comment>
<proteinExistence type="inferred from homology"/>
<feature type="transmembrane region" description="Helical" evidence="4">
    <location>
        <begin position="37"/>
        <end position="55"/>
    </location>
</feature>
<evidence type="ECO:0000313" key="7">
    <source>
        <dbReference type="EMBL" id="MBN8661324.1"/>
    </source>
</evidence>
<dbReference type="PROSITE" id="PS51006">
    <property type="entry name" value="PABS_2"/>
    <property type="match status" value="1"/>
</dbReference>
<name>A0A8J7P8S5_9BACT</name>
<feature type="binding site" evidence="4">
    <location>
        <position position="290"/>
    </location>
    <ligand>
        <name>spermidine</name>
        <dbReference type="ChEBI" id="CHEBI:57834"/>
    </ligand>
</feature>
<keyword evidence="3 4" id="KW-0620">Polyamine biosynthesis</keyword>
<dbReference type="UniPathway" id="UPA00248">
    <property type="reaction ID" value="UER00314"/>
</dbReference>
<dbReference type="GO" id="GO:0008295">
    <property type="term" value="P:spermidine biosynthetic process"/>
    <property type="evidence" value="ECO:0007669"/>
    <property type="project" value="UniProtKB-UniRule"/>
</dbReference>
<comment type="pathway">
    <text evidence="4">Amine and polyamine biosynthesis; spermidine biosynthesis; spermidine from putrescine: step 1/1.</text>
</comment>
<keyword evidence="2 4" id="KW-0808">Transferase</keyword>
<evidence type="ECO:0000256" key="1">
    <source>
        <dbReference type="ARBA" id="ARBA00007867"/>
    </source>
</evidence>
<feature type="transmembrane region" description="Helical" evidence="4">
    <location>
        <begin position="7"/>
        <end position="31"/>
    </location>
</feature>
<dbReference type="InterPro" id="IPR029063">
    <property type="entry name" value="SAM-dependent_MTases_sf"/>
</dbReference>
<dbReference type="PROSITE" id="PS01330">
    <property type="entry name" value="PABS_1"/>
    <property type="match status" value="1"/>
</dbReference>
<feature type="binding site" evidence="4">
    <location>
        <position position="236"/>
    </location>
    <ligand>
        <name>S-methyl-5'-thioadenosine</name>
        <dbReference type="ChEBI" id="CHEBI:17509"/>
    </ligand>
</feature>
<dbReference type="Gene3D" id="1.20.1250.20">
    <property type="entry name" value="MFS general substrate transporter like domains"/>
    <property type="match status" value="1"/>
</dbReference>
<comment type="catalytic activity">
    <reaction evidence="4">
        <text>S-adenosyl 3-(methylsulfanyl)propylamine + putrescine = S-methyl-5'-thioadenosine + spermidine + H(+)</text>
        <dbReference type="Rhea" id="RHEA:12721"/>
        <dbReference type="ChEBI" id="CHEBI:15378"/>
        <dbReference type="ChEBI" id="CHEBI:17509"/>
        <dbReference type="ChEBI" id="CHEBI:57443"/>
        <dbReference type="ChEBI" id="CHEBI:57834"/>
        <dbReference type="ChEBI" id="CHEBI:326268"/>
        <dbReference type="EC" id="2.5.1.16"/>
    </reaction>
</comment>
<feature type="binding site" evidence="4">
    <location>
        <begin position="344"/>
        <end position="345"/>
    </location>
    <ligand>
        <name>S-methyl-5'-thioadenosine</name>
        <dbReference type="ChEBI" id="CHEBI:17509"/>
    </ligand>
</feature>
<dbReference type="EC" id="2.5.1.16" evidence="4"/>
<dbReference type="GO" id="GO:0005886">
    <property type="term" value="C:plasma membrane"/>
    <property type="evidence" value="ECO:0007669"/>
    <property type="project" value="UniProtKB-SubCell"/>
</dbReference>
<keyword evidence="4" id="KW-1133">Transmembrane helix</keyword>
<reference evidence="7" key="1">
    <citation type="submission" date="2021-02" db="EMBL/GenBank/DDBJ databases">
        <title>Genome-Resolved Metagenomics of a Microbial Community Performing Photosynthetic Biological Nutrient Removal.</title>
        <authorList>
            <person name="Mcdaniel E.A."/>
        </authorList>
    </citation>
    <scope>NUCLEOTIDE SEQUENCE</scope>
    <source>
        <strain evidence="7">UWPOB_OBS1</strain>
    </source>
</reference>
<dbReference type="Gene3D" id="3.40.50.150">
    <property type="entry name" value="Vaccinia Virus protein VP39"/>
    <property type="match status" value="1"/>
</dbReference>
<evidence type="ECO:0000256" key="3">
    <source>
        <dbReference type="ARBA" id="ARBA00023115"/>
    </source>
</evidence>
<dbReference type="InterPro" id="IPR030374">
    <property type="entry name" value="PABS"/>
</dbReference>
<dbReference type="GO" id="GO:0010487">
    <property type="term" value="F:thermospermine synthase activity"/>
    <property type="evidence" value="ECO:0007669"/>
    <property type="project" value="UniProtKB-ARBA"/>
</dbReference>
<dbReference type="NCBIfam" id="NF002956">
    <property type="entry name" value="PRK03612.1"/>
    <property type="match status" value="1"/>
</dbReference>
<organism evidence="7 8">
    <name type="scientific">Candidatus Obscuribacter phosphatis</name>
    <dbReference type="NCBI Taxonomy" id="1906157"/>
    <lineage>
        <taxon>Bacteria</taxon>
        <taxon>Bacillati</taxon>
        <taxon>Candidatus Melainabacteria</taxon>
        <taxon>Candidatus Obscuribacterales</taxon>
        <taxon>Candidatus Obscuribacteraceae</taxon>
        <taxon>Candidatus Obscuribacter</taxon>
    </lineage>
</organism>
<dbReference type="InterPro" id="IPR030373">
    <property type="entry name" value="PABS_CS"/>
</dbReference>
<dbReference type="HAMAP" id="MF_00198">
    <property type="entry name" value="Spermidine_synth"/>
    <property type="match status" value="1"/>
</dbReference>
<evidence type="ECO:0000256" key="2">
    <source>
        <dbReference type="ARBA" id="ARBA00022679"/>
    </source>
</evidence>
<dbReference type="InterPro" id="IPR001045">
    <property type="entry name" value="Spermi_synthase"/>
</dbReference>